<sequence>MLDKGLAPDDTTYDILASGKLKDNGLPVGGSSERIPDLTSIHSSIVLKLAKEWKLFSIWLLLSHPLIIISSITLSMYKIRVIVGLL</sequence>
<dbReference type="Gramene" id="OE9A000649T1">
    <property type="protein sequence ID" value="OE9A000649C1"/>
    <property type="gene ID" value="OE9A000649"/>
</dbReference>
<dbReference type="Proteomes" id="UP000594638">
    <property type="component" value="Unassembled WGS sequence"/>
</dbReference>
<keyword evidence="1" id="KW-0812">Transmembrane</keyword>
<reference evidence="2 3" key="1">
    <citation type="submission" date="2019-12" db="EMBL/GenBank/DDBJ databases">
        <authorList>
            <person name="Alioto T."/>
            <person name="Alioto T."/>
            <person name="Gomez Garrido J."/>
        </authorList>
    </citation>
    <scope>NUCLEOTIDE SEQUENCE [LARGE SCALE GENOMIC DNA]</scope>
</reference>
<name>A0A8S0S5Y7_OLEEU</name>
<feature type="transmembrane region" description="Helical" evidence="1">
    <location>
        <begin position="56"/>
        <end position="77"/>
    </location>
</feature>
<dbReference type="AlphaFoldDB" id="A0A8S0S5Y7"/>
<comment type="caution">
    <text evidence="2">The sequence shown here is derived from an EMBL/GenBank/DDBJ whole genome shotgun (WGS) entry which is preliminary data.</text>
</comment>
<dbReference type="EMBL" id="CACTIH010003937">
    <property type="protein sequence ID" value="CAA2987597.1"/>
    <property type="molecule type" value="Genomic_DNA"/>
</dbReference>
<evidence type="ECO:0000313" key="2">
    <source>
        <dbReference type="EMBL" id="CAA2987597.1"/>
    </source>
</evidence>
<evidence type="ECO:0000313" key="3">
    <source>
        <dbReference type="Proteomes" id="UP000594638"/>
    </source>
</evidence>
<protein>
    <submittedName>
        <fullName evidence="2">Uncharacterized protein</fullName>
    </submittedName>
</protein>
<evidence type="ECO:0000256" key="1">
    <source>
        <dbReference type="SAM" id="Phobius"/>
    </source>
</evidence>
<accession>A0A8S0S5Y7</accession>
<keyword evidence="1" id="KW-0472">Membrane</keyword>
<keyword evidence="1" id="KW-1133">Transmembrane helix</keyword>
<proteinExistence type="predicted"/>
<keyword evidence="3" id="KW-1185">Reference proteome</keyword>
<organism evidence="2 3">
    <name type="scientific">Olea europaea subsp. europaea</name>
    <dbReference type="NCBI Taxonomy" id="158383"/>
    <lineage>
        <taxon>Eukaryota</taxon>
        <taxon>Viridiplantae</taxon>
        <taxon>Streptophyta</taxon>
        <taxon>Embryophyta</taxon>
        <taxon>Tracheophyta</taxon>
        <taxon>Spermatophyta</taxon>
        <taxon>Magnoliopsida</taxon>
        <taxon>eudicotyledons</taxon>
        <taxon>Gunneridae</taxon>
        <taxon>Pentapetalae</taxon>
        <taxon>asterids</taxon>
        <taxon>lamiids</taxon>
        <taxon>Lamiales</taxon>
        <taxon>Oleaceae</taxon>
        <taxon>Oleeae</taxon>
        <taxon>Olea</taxon>
    </lineage>
</organism>
<gene>
    <name evidence="2" type="ORF">OLEA9_A000649</name>
</gene>